<keyword evidence="2" id="KW-1185">Reference proteome</keyword>
<organism evidence="1 2">
    <name type="scientific">Methylomonas rivi</name>
    <dbReference type="NCBI Taxonomy" id="2952226"/>
    <lineage>
        <taxon>Bacteria</taxon>
        <taxon>Pseudomonadati</taxon>
        <taxon>Pseudomonadota</taxon>
        <taxon>Gammaproteobacteria</taxon>
        <taxon>Methylococcales</taxon>
        <taxon>Methylococcaceae</taxon>
        <taxon>Methylomonas</taxon>
    </lineage>
</organism>
<reference evidence="1 2" key="1">
    <citation type="submission" date="2022-07" db="EMBL/GenBank/DDBJ databases">
        <title>Methylomonas rivi sp. nov., Methylomonas rosea sp. nov., Methylomonas aureus sp. nov. and Methylomonas subterranea sp. nov., four novel methanotrophs isolated from a freshwater creek and the deep terrestrial subsurface.</title>
        <authorList>
            <person name="Abin C."/>
            <person name="Sankaranarayanan K."/>
            <person name="Garner C."/>
            <person name="Sindelar R."/>
            <person name="Kotary K."/>
            <person name="Garner R."/>
            <person name="Barclay S."/>
            <person name="Lawson P."/>
            <person name="Krumholz L."/>
        </authorList>
    </citation>
    <scope>NUCLEOTIDE SEQUENCE [LARGE SCALE GENOMIC DNA]</scope>
    <source>
        <strain evidence="1 2">WSC-6</strain>
    </source>
</reference>
<protein>
    <recommendedName>
        <fullName evidence="3">Peptidase C39-like domain-containing protein</fullName>
    </recommendedName>
</protein>
<dbReference type="EMBL" id="JANIBK010000045">
    <property type="protein sequence ID" value="MCQ8128847.1"/>
    <property type="molecule type" value="Genomic_DNA"/>
</dbReference>
<comment type="caution">
    <text evidence="1">The sequence shown here is derived from an EMBL/GenBank/DDBJ whole genome shotgun (WGS) entry which is preliminary data.</text>
</comment>
<gene>
    <name evidence="1" type="ORF">NP596_10300</name>
</gene>
<evidence type="ECO:0000313" key="1">
    <source>
        <dbReference type="EMBL" id="MCQ8128847.1"/>
    </source>
</evidence>
<sequence>MAITLNVPFVTQLDIGGTGRDDPTGCWYASACMVGFYFEAGPRQGLPELFKKALADGLAGHYATGSAEANTLCANHHDLLAAREQLEPVANCATAHVYTTAEIETLLRERGPIFLYWMKTHGGQTYGHASVIIGVDGSDIFYHDPEKAPNSKMSIGQLHTVRQQWKYALMQRKKA</sequence>
<accession>A0ABT1U4Y5</accession>
<dbReference type="Proteomes" id="UP001524586">
    <property type="component" value="Unassembled WGS sequence"/>
</dbReference>
<name>A0ABT1U4Y5_9GAMM</name>
<proteinExistence type="predicted"/>
<dbReference type="Pfam" id="PF12385">
    <property type="entry name" value="Peptidase_C70"/>
    <property type="match status" value="1"/>
</dbReference>
<dbReference type="RefSeq" id="WP_256615267.1">
    <property type="nucleotide sequence ID" value="NZ_JANIBK010000045.1"/>
</dbReference>
<dbReference type="Gene3D" id="3.90.70.10">
    <property type="entry name" value="Cysteine proteinases"/>
    <property type="match status" value="1"/>
</dbReference>
<dbReference type="InterPro" id="IPR022118">
    <property type="entry name" value="Peptidase_C70_AvrRpt2"/>
</dbReference>
<evidence type="ECO:0000313" key="2">
    <source>
        <dbReference type="Proteomes" id="UP001524586"/>
    </source>
</evidence>
<evidence type="ECO:0008006" key="3">
    <source>
        <dbReference type="Google" id="ProtNLM"/>
    </source>
</evidence>